<dbReference type="GO" id="GO:0072686">
    <property type="term" value="C:mitotic spindle"/>
    <property type="evidence" value="ECO:0007669"/>
    <property type="project" value="TreeGrafter"/>
</dbReference>
<dbReference type="InterPro" id="IPR020981">
    <property type="entry name" value="Csm1/Pcs1_C"/>
</dbReference>
<gene>
    <name evidence="3" type="ORF">QBC34DRAFT_437730</name>
</gene>
<dbReference type="FunFam" id="3.90.1150.80:FF:000001">
    <property type="entry name" value="Chromosome segregation protein (Pcs1)"/>
    <property type="match status" value="1"/>
</dbReference>
<evidence type="ECO:0000313" key="4">
    <source>
        <dbReference type="Proteomes" id="UP001321760"/>
    </source>
</evidence>
<comment type="caution">
    <text evidence="3">The sequence shown here is derived from an EMBL/GenBank/DDBJ whole genome shotgun (WGS) entry which is preliminary data.</text>
</comment>
<feature type="compositionally biased region" description="Acidic residues" evidence="1">
    <location>
        <begin position="119"/>
        <end position="133"/>
    </location>
</feature>
<dbReference type="GO" id="GO:1990644">
    <property type="term" value="F:microtubule site clamp"/>
    <property type="evidence" value="ECO:0007669"/>
    <property type="project" value="TreeGrafter"/>
</dbReference>
<reference evidence="3" key="2">
    <citation type="submission" date="2023-05" db="EMBL/GenBank/DDBJ databases">
        <authorList>
            <consortium name="Lawrence Berkeley National Laboratory"/>
            <person name="Steindorff A."/>
            <person name="Hensen N."/>
            <person name="Bonometti L."/>
            <person name="Westerberg I."/>
            <person name="Brannstrom I.O."/>
            <person name="Guillou S."/>
            <person name="Cros-Aarteil S."/>
            <person name="Calhoun S."/>
            <person name="Haridas S."/>
            <person name="Kuo A."/>
            <person name="Mondo S."/>
            <person name="Pangilinan J."/>
            <person name="Riley R."/>
            <person name="Labutti K."/>
            <person name="Andreopoulos B."/>
            <person name="Lipzen A."/>
            <person name="Chen C."/>
            <person name="Yanf M."/>
            <person name="Daum C."/>
            <person name="Ng V."/>
            <person name="Clum A."/>
            <person name="Ohm R."/>
            <person name="Martin F."/>
            <person name="Silar P."/>
            <person name="Natvig D."/>
            <person name="Lalanne C."/>
            <person name="Gautier V."/>
            <person name="Ament-Velasquez S.L."/>
            <person name="Kruys A."/>
            <person name="Hutchinson M.I."/>
            <person name="Powell A.J."/>
            <person name="Barry K."/>
            <person name="Miller A.N."/>
            <person name="Grigoriev I.V."/>
            <person name="Debuchy R."/>
            <person name="Gladieux P."/>
            <person name="Thoren M.H."/>
            <person name="Johannesson H."/>
        </authorList>
    </citation>
    <scope>NUCLEOTIDE SEQUENCE</scope>
    <source>
        <strain evidence="3">PSN243</strain>
    </source>
</reference>
<dbReference type="GO" id="GO:0005730">
    <property type="term" value="C:nucleolus"/>
    <property type="evidence" value="ECO:0007669"/>
    <property type="project" value="TreeGrafter"/>
</dbReference>
<feature type="compositionally biased region" description="Basic and acidic residues" evidence="1">
    <location>
        <begin position="150"/>
        <end position="160"/>
    </location>
</feature>
<dbReference type="GO" id="GO:0051315">
    <property type="term" value="P:attachment of mitotic spindle microtubules to kinetochore"/>
    <property type="evidence" value="ECO:0007669"/>
    <property type="project" value="TreeGrafter"/>
</dbReference>
<dbReference type="PANTHER" id="PTHR28006:SF1">
    <property type="entry name" value="MONOPOLIN COMPLEX SUBUNIT CSM1"/>
    <property type="match status" value="1"/>
</dbReference>
<dbReference type="GO" id="GO:0034506">
    <property type="term" value="C:chromosome, centromeric core domain"/>
    <property type="evidence" value="ECO:0007669"/>
    <property type="project" value="TreeGrafter"/>
</dbReference>
<dbReference type="EMBL" id="MU865934">
    <property type="protein sequence ID" value="KAK4450061.1"/>
    <property type="molecule type" value="Genomic_DNA"/>
</dbReference>
<reference evidence="3" key="1">
    <citation type="journal article" date="2023" name="Mol. Phylogenet. Evol.">
        <title>Genome-scale phylogeny and comparative genomics of the fungal order Sordariales.</title>
        <authorList>
            <person name="Hensen N."/>
            <person name="Bonometti L."/>
            <person name="Westerberg I."/>
            <person name="Brannstrom I.O."/>
            <person name="Guillou S."/>
            <person name="Cros-Aarteil S."/>
            <person name="Calhoun S."/>
            <person name="Haridas S."/>
            <person name="Kuo A."/>
            <person name="Mondo S."/>
            <person name="Pangilinan J."/>
            <person name="Riley R."/>
            <person name="LaButti K."/>
            <person name="Andreopoulos B."/>
            <person name="Lipzen A."/>
            <person name="Chen C."/>
            <person name="Yan M."/>
            <person name="Daum C."/>
            <person name="Ng V."/>
            <person name="Clum A."/>
            <person name="Steindorff A."/>
            <person name="Ohm R.A."/>
            <person name="Martin F."/>
            <person name="Silar P."/>
            <person name="Natvig D.O."/>
            <person name="Lalanne C."/>
            <person name="Gautier V."/>
            <person name="Ament-Velasquez S.L."/>
            <person name="Kruys A."/>
            <person name="Hutchinson M.I."/>
            <person name="Powell A.J."/>
            <person name="Barry K."/>
            <person name="Miller A.N."/>
            <person name="Grigoriev I.V."/>
            <person name="Debuchy R."/>
            <person name="Gladieux P."/>
            <person name="Hiltunen Thoren M."/>
            <person name="Johannesson H."/>
        </authorList>
    </citation>
    <scope>NUCLEOTIDE SEQUENCE</scope>
    <source>
        <strain evidence="3">PSN243</strain>
    </source>
</reference>
<dbReference type="PANTHER" id="PTHR28006">
    <property type="entry name" value="MONOPOLIN COMPLEX SUBUNIT CSM1"/>
    <property type="match status" value="1"/>
</dbReference>
<keyword evidence="4" id="KW-1185">Reference proteome</keyword>
<feature type="domain" description="Monopolin complex subunit Csm1/Pcs1 C-terminal" evidence="2">
    <location>
        <begin position="398"/>
        <end position="484"/>
    </location>
</feature>
<dbReference type="Gene3D" id="3.90.1150.80">
    <property type="match status" value="1"/>
</dbReference>
<dbReference type="CDD" id="cd23787">
    <property type="entry name" value="RWD_CSM1"/>
    <property type="match status" value="1"/>
</dbReference>
<dbReference type="Pfam" id="PF12539">
    <property type="entry name" value="Csm1"/>
    <property type="match status" value="1"/>
</dbReference>
<protein>
    <submittedName>
        <fullName evidence="3">Chromosome segregation protein Csm1/Pcs1-domain-containing protein</fullName>
    </submittedName>
</protein>
<dbReference type="InterPro" id="IPR038608">
    <property type="entry name" value="Csm1/Pcs1_C_sf"/>
</dbReference>
<feature type="compositionally biased region" description="Low complexity" evidence="1">
    <location>
        <begin position="1"/>
        <end position="17"/>
    </location>
</feature>
<feature type="compositionally biased region" description="Low complexity" evidence="1">
    <location>
        <begin position="226"/>
        <end position="239"/>
    </location>
</feature>
<dbReference type="GO" id="GO:0045144">
    <property type="term" value="P:meiotic sister chromatid segregation"/>
    <property type="evidence" value="ECO:0007669"/>
    <property type="project" value="TreeGrafter"/>
</dbReference>
<feature type="region of interest" description="Disordered" evidence="1">
    <location>
        <begin position="1"/>
        <end position="256"/>
    </location>
</feature>
<sequence length="500" mass="54529">MSRAKVARSSLLSALVDSDSEDGLNGDAFGIRKPIAPAKVAGKKKTSDAMAPATKGTRGRQAANKVTKPAAQKKTTTRQLAAAVEKAADEESRTALGEKSSNAQPKATTRGRKKAAPEPEQEVEDVVMEDAPEEPAAKPKTARGRPKKAAAVEEVKEAAKPTRRGPAGRGQAAKKVEVIPEEEEMTEIPETQPPGAYPAGSEEDEDHDRLEELPVSDSMEKIRQIPSSPSKRPHYSSSSEGGGGDPALRRRLGEMTQKYEALEKRYQDLKEVAVREAERNFDRLKKQTDEKAKASEQLIATLKSEVAAQKEEAKEAIHLKKQVDESSAQAQDYQTRATNLTTSLAEAKAEIKSLTMKLTAARTAEAAAVARVVPGSAMKNGHAQQQVQRQEQATLSAQLKEDLYGDLTGLIVRGVKRDGAEDVYDCIQTGRNGTLHFKLAIDVDGAENFDDTQVLYMPQLDPNRDRALIEILPEYLVEEITFPRPQAAKFYARLMKALNE</sequence>
<dbReference type="GO" id="GO:0033551">
    <property type="term" value="C:monopolin complex"/>
    <property type="evidence" value="ECO:0007669"/>
    <property type="project" value="InterPro"/>
</dbReference>
<feature type="compositionally biased region" description="Basic and acidic residues" evidence="1">
    <location>
        <begin position="207"/>
        <end position="223"/>
    </location>
</feature>
<organism evidence="3 4">
    <name type="scientific">Podospora aff. communis PSN243</name>
    <dbReference type="NCBI Taxonomy" id="3040156"/>
    <lineage>
        <taxon>Eukaryota</taxon>
        <taxon>Fungi</taxon>
        <taxon>Dikarya</taxon>
        <taxon>Ascomycota</taxon>
        <taxon>Pezizomycotina</taxon>
        <taxon>Sordariomycetes</taxon>
        <taxon>Sordariomycetidae</taxon>
        <taxon>Sordariales</taxon>
        <taxon>Podosporaceae</taxon>
        <taxon>Podospora</taxon>
    </lineage>
</organism>
<evidence type="ECO:0000259" key="2">
    <source>
        <dbReference type="Pfam" id="PF12539"/>
    </source>
</evidence>
<proteinExistence type="predicted"/>
<accession>A0AAV9GQY3</accession>
<name>A0AAV9GQY3_9PEZI</name>
<dbReference type="AlphaFoldDB" id="A0AAV9GQY3"/>
<evidence type="ECO:0000313" key="3">
    <source>
        <dbReference type="EMBL" id="KAK4450061.1"/>
    </source>
</evidence>
<evidence type="ECO:0000256" key="1">
    <source>
        <dbReference type="SAM" id="MobiDB-lite"/>
    </source>
</evidence>
<dbReference type="InterPro" id="IPR040349">
    <property type="entry name" value="Csm1/Pcs1"/>
</dbReference>
<dbReference type="Proteomes" id="UP001321760">
    <property type="component" value="Unassembled WGS sequence"/>
</dbReference>